<comment type="similarity">
    <text evidence="1">Belongs to the DprA/Smf family.</text>
</comment>
<protein>
    <submittedName>
        <fullName evidence="3">DNA protecting protein DprA</fullName>
    </submittedName>
</protein>
<dbReference type="Proteomes" id="UP000176186">
    <property type="component" value="Unassembled WGS sequence"/>
</dbReference>
<organism evidence="3 4">
    <name type="scientific">Candidatus Gottesmanbacteria bacterium RIFOXYB1_FULL_47_11</name>
    <dbReference type="NCBI Taxonomy" id="1798401"/>
    <lineage>
        <taxon>Bacteria</taxon>
        <taxon>Candidatus Gottesmaniibacteriota</taxon>
    </lineage>
</organism>
<dbReference type="InterPro" id="IPR057666">
    <property type="entry name" value="DrpA_SLOG"/>
</dbReference>
<dbReference type="InterPro" id="IPR003488">
    <property type="entry name" value="DprA"/>
</dbReference>
<evidence type="ECO:0000259" key="2">
    <source>
        <dbReference type="Pfam" id="PF02481"/>
    </source>
</evidence>
<gene>
    <name evidence="3" type="ORF">A2363_01315</name>
</gene>
<feature type="domain" description="Smf/DprA SLOG" evidence="2">
    <location>
        <begin position="9"/>
        <end position="187"/>
    </location>
</feature>
<dbReference type="NCBIfam" id="TIGR00732">
    <property type="entry name" value="dprA"/>
    <property type="match status" value="1"/>
</dbReference>
<comment type="caution">
    <text evidence="3">The sequence shown here is derived from an EMBL/GenBank/DDBJ whole genome shotgun (WGS) entry which is preliminary data.</text>
</comment>
<reference evidence="3 4" key="1">
    <citation type="journal article" date="2016" name="Nat. Commun.">
        <title>Thousands of microbial genomes shed light on interconnected biogeochemical processes in an aquifer system.</title>
        <authorList>
            <person name="Anantharaman K."/>
            <person name="Brown C.T."/>
            <person name="Hug L.A."/>
            <person name="Sharon I."/>
            <person name="Castelle C.J."/>
            <person name="Probst A.J."/>
            <person name="Thomas B.C."/>
            <person name="Singh A."/>
            <person name="Wilkins M.J."/>
            <person name="Karaoz U."/>
            <person name="Brodie E.L."/>
            <person name="Williams K.H."/>
            <person name="Hubbard S.S."/>
            <person name="Banfield J.F."/>
        </authorList>
    </citation>
    <scope>NUCLEOTIDE SEQUENCE [LARGE SCALE GENOMIC DNA]</scope>
</reference>
<dbReference type="GO" id="GO:0009294">
    <property type="term" value="P:DNA-mediated transformation"/>
    <property type="evidence" value="ECO:0007669"/>
    <property type="project" value="InterPro"/>
</dbReference>
<dbReference type="Gene3D" id="3.40.50.450">
    <property type="match status" value="1"/>
</dbReference>
<dbReference type="EMBL" id="MFKE01000018">
    <property type="protein sequence ID" value="OGG35123.1"/>
    <property type="molecule type" value="Genomic_DNA"/>
</dbReference>
<evidence type="ECO:0000256" key="1">
    <source>
        <dbReference type="ARBA" id="ARBA00006525"/>
    </source>
</evidence>
<dbReference type="SUPFAM" id="SSF102405">
    <property type="entry name" value="MCP/YpsA-like"/>
    <property type="match status" value="1"/>
</dbReference>
<dbReference type="PANTHER" id="PTHR43022">
    <property type="entry name" value="PROTEIN SMF"/>
    <property type="match status" value="1"/>
</dbReference>
<name>A0A1F6BE90_9BACT</name>
<evidence type="ECO:0000313" key="4">
    <source>
        <dbReference type="Proteomes" id="UP000176186"/>
    </source>
</evidence>
<proteinExistence type="inferred from homology"/>
<evidence type="ECO:0000313" key="3">
    <source>
        <dbReference type="EMBL" id="OGG35123.1"/>
    </source>
</evidence>
<dbReference type="AlphaFoldDB" id="A0A1F6BE90"/>
<dbReference type="Pfam" id="PF02481">
    <property type="entry name" value="DNA_processg_A"/>
    <property type="match status" value="1"/>
</dbReference>
<accession>A0A1F6BE90</accession>
<sequence>MRGRGTKINLEKTIAVVGTRHVTGYGRAITIKLVTELAARGYTIVSGLAYGVDTVAHQAAITAGGKTIAVLGCGIDIIAPASNAKLYWDIVEGHGAVVSEIPPGVRTDKKRFVTRNRIISGLSLGVVVIEGGDKSGTLITARYAADQGREVFAVPGPLTSPYSRAPSILLKNGAKLVESADDIIEELPL</sequence>
<dbReference type="PANTHER" id="PTHR43022:SF1">
    <property type="entry name" value="PROTEIN SMF"/>
    <property type="match status" value="1"/>
</dbReference>
<dbReference type="STRING" id="1798401.A2363_01315"/>